<proteinExistence type="predicted"/>
<evidence type="ECO:0000313" key="1">
    <source>
        <dbReference type="EMBL" id="EAY02990.1"/>
    </source>
</evidence>
<name>A2EWG3_TRIV3</name>
<dbReference type="VEuPathDB" id="TrichDB:TVAGG3_0877010"/>
<dbReference type="AlphaFoldDB" id="A2EWG3"/>
<gene>
    <name evidence="1" type="ORF">TVAG_325620</name>
</gene>
<sequence>MYNQKTNFTTDELMQPIPKGSTFNGIFTRREKTKLTTHQFYLYSQDAENLLLSSTNIGPTRHFVISTSANEIKEGSEFHIASSEISGYTYNFTDVNHKPILEVTYKSFTEKKTGIRKLEIKMFNKNHEPIEEESEQVIQRMPHKVNNQYSMVFPSIPISGMCGKQSEKNLILEYKDEICFIFEKTEEDEFYLAIRYPLNIVQGFCIALTAMSKFATE</sequence>
<dbReference type="InParanoid" id="A2EWG3"/>
<accession>A2EWG3</accession>
<dbReference type="InterPro" id="IPR025659">
    <property type="entry name" value="Tubby-like_C"/>
</dbReference>
<dbReference type="SMR" id="A2EWG3"/>
<organism evidence="1 2">
    <name type="scientific">Trichomonas vaginalis (strain ATCC PRA-98 / G3)</name>
    <dbReference type="NCBI Taxonomy" id="412133"/>
    <lineage>
        <taxon>Eukaryota</taxon>
        <taxon>Metamonada</taxon>
        <taxon>Parabasalia</taxon>
        <taxon>Trichomonadida</taxon>
        <taxon>Trichomonadidae</taxon>
        <taxon>Trichomonas</taxon>
    </lineage>
</organism>
<dbReference type="SUPFAM" id="SSF54518">
    <property type="entry name" value="Tubby C-terminal domain-like"/>
    <property type="match status" value="1"/>
</dbReference>
<keyword evidence="2" id="KW-1185">Reference proteome</keyword>
<dbReference type="RefSeq" id="XP_001315213.1">
    <property type="nucleotide sequence ID" value="XM_001315178.1"/>
</dbReference>
<dbReference type="VEuPathDB" id="TrichDB:TVAG_325620"/>
<dbReference type="EMBL" id="DS113518">
    <property type="protein sequence ID" value="EAY02990.1"/>
    <property type="molecule type" value="Genomic_DNA"/>
</dbReference>
<reference evidence="1" key="2">
    <citation type="journal article" date="2007" name="Science">
        <title>Draft genome sequence of the sexually transmitted pathogen Trichomonas vaginalis.</title>
        <authorList>
            <person name="Carlton J.M."/>
            <person name="Hirt R.P."/>
            <person name="Silva J.C."/>
            <person name="Delcher A.L."/>
            <person name="Schatz M."/>
            <person name="Zhao Q."/>
            <person name="Wortman J.R."/>
            <person name="Bidwell S.L."/>
            <person name="Alsmark U.C.M."/>
            <person name="Besteiro S."/>
            <person name="Sicheritz-Ponten T."/>
            <person name="Noel C.J."/>
            <person name="Dacks J.B."/>
            <person name="Foster P.G."/>
            <person name="Simillion C."/>
            <person name="Van de Peer Y."/>
            <person name="Miranda-Saavedra D."/>
            <person name="Barton G.J."/>
            <person name="Westrop G.D."/>
            <person name="Mueller S."/>
            <person name="Dessi D."/>
            <person name="Fiori P.L."/>
            <person name="Ren Q."/>
            <person name="Paulsen I."/>
            <person name="Zhang H."/>
            <person name="Bastida-Corcuera F.D."/>
            <person name="Simoes-Barbosa A."/>
            <person name="Brown M.T."/>
            <person name="Hayes R.D."/>
            <person name="Mukherjee M."/>
            <person name="Okumura C.Y."/>
            <person name="Schneider R."/>
            <person name="Smith A.J."/>
            <person name="Vanacova S."/>
            <person name="Villalvazo M."/>
            <person name="Haas B.J."/>
            <person name="Pertea M."/>
            <person name="Feldblyum T.V."/>
            <person name="Utterback T.R."/>
            <person name="Shu C.L."/>
            <person name="Osoegawa K."/>
            <person name="de Jong P.J."/>
            <person name="Hrdy I."/>
            <person name="Horvathova L."/>
            <person name="Zubacova Z."/>
            <person name="Dolezal P."/>
            <person name="Malik S.B."/>
            <person name="Logsdon J.M. Jr."/>
            <person name="Henze K."/>
            <person name="Gupta A."/>
            <person name="Wang C.C."/>
            <person name="Dunne R.L."/>
            <person name="Upcroft J.A."/>
            <person name="Upcroft P."/>
            <person name="White O."/>
            <person name="Salzberg S.L."/>
            <person name="Tang P."/>
            <person name="Chiu C.-H."/>
            <person name="Lee Y.-S."/>
            <person name="Embley T.M."/>
            <person name="Coombs G.H."/>
            <person name="Mottram J.C."/>
            <person name="Tachezy J."/>
            <person name="Fraser-Liggett C.M."/>
            <person name="Johnson P.J."/>
        </authorList>
    </citation>
    <scope>NUCLEOTIDE SEQUENCE [LARGE SCALE GENOMIC DNA]</scope>
    <source>
        <strain evidence="1">G3</strain>
    </source>
</reference>
<protein>
    <submittedName>
        <fullName evidence="1">Uncharacterized protein</fullName>
    </submittedName>
</protein>
<dbReference type="KEGG" id="tva:4760837"/>
<reference evidence="1" key="1">
    <citation type="submission" date="2006-10" db="EMBL/GenBank/DDBJ databases">
        <authorList>
            <person name="Amadeo P."/>
            <person name="Zhao Q."/>
            <person name="Wortman J."/>
            <person name="Fraser-Liggett C."/>
            <person name="Carlton J."/>
        </authorList>
    </citation>
    <scope>NUCLEOTIDE SEQUENCE</scope>
    <source>
        <strain evidence="1">G3</strain>
    </source>
</reference>
<dbReference type="Gene3D" id="3.20.90.10">
    <property type="entry name" value="Tubby Protein, Chain A"/>
    <property type="match status" value="1"/>
</dbReference>
<dbReference type="Proteomes" id="UP000001542">
    <property type="component" value="Unassembled WGS sequence"/>
</dbReference>
<evidence type="ECO:0000313" key="2">
    <source>
        <dbReference type="Proteomes" id="UP000001542"/>
    </source>
</evidence>